<dbReference type="PANTHER" id="PTHR46957:SF7">
    <property type="entry name" value="USHERIN"/>
    <property type="match status" value="1"/>
</dbReference>
<dbReference type="CDD" id="cd00063">
    <property type="entry name" value="FN3"/>
    <property type="match status" value="3"/>
</dbReference>
<reference evidence="2 3" key="1">
    <citation type="submission" date="2021-06" db="EMBL/GenBank/DDBJ databases">
        <authorList>
            <person name="Palmer J.M."/>
        </authorList>
    </citation>
    <scope>NUCLEOTIDE SEQUENCE [LARGE SCALE GENOMIC DNA]</scope>
    <source>
        <strain evidence="3">if_2019</strain>
        <tissue evidence="2">Muscle</tissue>
    </source>
</reference>
<accession>A0ABV0UWM7</accession>
<dbReference type="SUPFAM" id="SSF49265">
    <property type="entry name" value="Fibronectin type III"/>
    <property type="match status" value="2"/>
</dbReference>
<feature type="domain" description="Fibronectin type-III" evidence="1">
    <location>
        <begin position="169"/>
        <end position="257"/>
    </location>
</feature>
<dbReference type="Gene3D" id="2.60.40.10">
    <property type="entry name" value="Immunoglobulins"/>
    <property type="match status" value="3"/>
</dbReference>
<keyword evidence="3" id="KW-1185">Reference proteome</keyword>
<evidence type="ECO:0000313" key="2">
    <source>
        <dbReference type="EMBL" id="MEQ2248825.1"/>
    </source>
</evidence>
<protein>
    <recommendedName>
        <fullName evidence="1">Fibronectin type-III domain-containing protein</fullName>
    </recommendedName>
</protein>
<name>A0ABV0UWM7_9TELE</name>
<feature type="non-terminal residue" evidence="2">
    <location>
        <position position="1"/>
    </location>
</feature>
<dbReference type="PANTHER" id="PTHR46957">
    <property type="entry name" value="CYTOKINE RECEPTOR"/>
    <property type="match status" value="1"/>
</dbReference>
<dbReference type="SMART" id="SM00060">
    <property type="entry name" value="FN3"/>
    <property type="match status" value="3"/>
</dbReference>
<comment type="caution">
    <text evidence="2">The sequence shown here is derived from an EMBL/GenBank/DDBJ whole genome shotgun (WGS) entry which is preliminary data.</text>
</comment>
<organism evidence="2 3">
    <name type="scientific">Ilyodon furcidens</name>
    <name type="common">goldbreast splitfin</name>
    <dbReference type="NCBI Taxonomy" id="33524"/>
    <lineage>
        <taxon>Eukaryota</taxon>
        <taxon>Metazoa</taxon>
        <taxon>Chordata</taxon>
        <taxon>Craniata</taxon>
        <taxon>Vertebrata</taxon>
        <taxon>Euteleostomi</taxon>
        <taxon>Actinopterygii</taxon>
        <taxon>Neopterygii</taxon>
        <taxon>Teleostei</taxon>
        <taxon>Neoteleostei</taxon>
        <taxon>Acanthomorphata</taxon>
        <taxon>Ovalentaria</taxon>
        <taxon>Atherinomorphae</taxon>
        <taxon>Cyprinodontiformes</taxon>
        <taxon>Goodeidae</taxon>
        <taxon>Ilyodon</taxon>
    </lineage>
</organism>
<dbReference type="InterPro" id="IPR003961">
    <property type="entry name" value="FN3_dom"/>
</dbReference>
<feature type="domain" description="Fibronectin type-III" evidence="1">
    <location>
        <begin position="75"/>
        <end position="168"/>
    </location>
</feature>
<gene>
    <name evidence="2" type="ORF">ILYODFUR_023020</name>
</gene>
<dbReference type="EMBL" id="JAHRIQ010083687">
    <property type="protein sequence ID" value="MEQ2248825.1"/>
    <property type="molecule type" value="Genomic_DNA"/>
</dbReference>
<proteinExistence type="predicted"/>
<dbReference type="Pfam" id="PF00041">
    <property type="entry name" value="fn3"/>
    <property type="match status" value="3"/>
</dbReference>
<dbReference type="PROSITE" id="PS50853">
    <property type="entry name" value="FN3"/>
    <property type="match status" value="3"/>
</dbReference>
<dbReference type="InterPro" id="IPR050713">
    <property type="entry name" value="RTP_Phos/Ushers"/>
</dbReference>
<sequence length="290" mass="31099">WSRPSQINGVLKFYSIFLSHDGSEPMLAYNSSDLAEEHTLRNLTPGTSYSVTVAACTGGGCTRSPPSHVQTEESTPENVPEPLVIPLSPHSLNISWAPPETPNGVITSYGLWMDGVLVFNSSSTQSFFVVEGLSPWSRHVVRLQACTARGCGKGPMVESHTLEMAPEGPILLQLTNHSSRSLQARWTAPPRANGNLRYTLYCKSKDGRGVLDGGSTAGIWLSVSDLQPYTNYSFWIRGCNTQGCVESLPLIVTTPPAEDLCGEGATTALHAVTGKSLLASVSPASRNLPE</sequence>
<evidence type="ECO:0000313" key="3">
    <source>
        <dbReference type="Proteomes" id="UP001482620"/>
    </source>
</evidence>
<evidence type="ECO:0000259" key="1">
    <source>
        <dbReference type="PROSITE" id="PS50853"/>
    </source>
</evidence>
<dbReference type="InterPro" id="IPR036116">
    <property type="entry name" value="FN3_sf"/>
</dbReference>
<dbReference type="InterPro" id="IPR013783">
    <property type="entry name" value="Ig-like_fold"/>
</dbReference>
<feature type="domain" description="Fibronectin type-III" evidence="1">
    <location>
        <begin position="1"/>
        <end position="74"/>
    </location>
</feature>
<dbReference type="Proteomes" id="UP001482620">
    <property type="component" value="Unassembled WGS sequence"/>
</dbReference>